<keyword evidence="2" id="KW-1185">Reference proteome</keyword>
<dbReference type="Proteomes" id="UP001459277">
    <property type="component" value="Unassembled WGS sequence"/>
</dbReference>
<evidence type="ECO:0000313" key="1">
    <source>
        <dbReference type="EMBL" id="KAL0015736.1"/>
    </source>
</evidence>
<evidence type="ECO:0000313" key="2">
    <source>
        <dbReference type="Proteomes" id="UP001459277"/>
    </source>
</evidence>
<name>A0AAW2E3M1_9ROSI</name>
<dbReference type="AlphaFoldDB" id="A0AAW2E3M1"/>
<reference evidence="1 2" key="1">
    <citation type="submission" date="2024-01" db="EMBL/GenBank/DDBJ databases">
        <title>A telomere-to-telomere, gap-free genome of sweet tea (Lithocarpus litseifolius).</title>
        <authorList>
            <person name="Zhou J."/>
        </authorList>
    </citation>
    <scope>NUCLEOTIDE SEQUENCE [LARGE SCALE GENOMIC DNA]</scope>
    <source>
        <strain evidence="1">Zhou-2022a</strain>
        <tissue evidence="1">Leaf</tissue>
    </source>
</reference>
<proteinExistence type="predicted"/>
<protein>
    <submittedName>
        <fullName evidence="1">Uncharacterized protein</fullName>
    </submittedName>
</protein>
<comment type="caution">
    <text evidence="1">The sequence shown here is derived from an EMBL/GenBank/DDBJ whole genome shotgun (WGS) entry which is preliminary data.</text>
</comment>
<gene>
    <name evidence="1" type="ORF">SO802_002805</name>
</gene>
<accession>A0AAW2E3M1</accession>
<organism evidence="1 2">
    <name type="scientific">Lithocarpus litseifolius</name>
    <dbReference type="NCBI Taxonomy" id="425828"/>
    <lineage>
        <taxon>Eukaryota</taxon>
        <taxon>Viridiplantae</taxon>
        <taxon>Streptophyta</taxon>
        <taxon>Embryophyta</taxon>
        <taxon>Tracheophyta</taxon>
        <taxon>Spermatophyta</taxon>
        <taxon>Magnoliopsida</taxon>
        <taxon>eudicotyledons</taxon>
        <taxon>Gunneridae</taxon>
        <taxon>Pentapetalae</taxon>
        <taxon>rosids</taxon>
        <taxon>fabids</taxon>
        <taxon>Fagales</taxon>
        <taxon>Fagaceae</taxon>
        <taxon>Lithocarpus</taxon>
    </lineage>
</organism>
<dbReference type="EMBL" id="JAZDWU010000001">
    <property type="protein sequence ID" value="KAL0015736.1"/>
    <property type="molecule type" value="Genomic_DNA"/>
</dbReference>
<sequence>MEFSSFPIQEDEYFGTLFISPLTSMTSISEADLSLKDFSSDDDHSSLALALGLAHIQTYNLPSDESFFNALVDQTSNVETFRHDNDISLHTHLEQLSYRDKNQELCGSSCIDKVEIDVLLGGADFSLQLLSLQDFLRVLVLQ</sequence>